<feature type="region of interest" description="Disordered" evidence="1">
    <location>
        <begin position="51"/>
        <end position="88"/>
    </location>
</feature>
<feature type="compositionally biased region" description="Low complexity" evidence="1">
    <location>
        <begin position="51"/>
        <end position="73"/>
    </location>
</feature>
<dbReference type="AlphaFoldDB" id="A0A934X443"/>
<dbReference type="EMBL" id="JADIXZ010000004">
    <property type="protein sequence ID" value="MBK6300417.1"/>
    <property type="molecule type" value="Genomic_DNA"/>
</dbReference>
<protein>
    <submittedName>
        <fullName evidence="3">Uncharacterized protein</fullName>
    </submittedName>
</protein>
<keyword evidence="2" id="KW-0732">Signal</keyword>
<comment type="caution">
    <text evidence="3">The sequence shown here is derived from an EMBL/GenBank/DDBJ whole genome shotgun (WGS) entry which is preliminary data.</text>
</comment>
<dbReference type="PROSITE" id="PS51257">
    <property type="entry name" value="PROKAR_LIPOPROTEIN"/>
    <property type="match status" value="1"/>
</dbReference>
<evidence type="ECO:0000313" key="3">
    <source>
        <dbReference type="EMBL" id="MBK6300417.1"/>
    </source>
</evidence>
<evidence type="ECO:0000256" key="2">
    <source>
        <dbReference type="SAM" id="SignalP"/>
    </source>
</evidence>
<dbReference type="Proteomes" id="UP000718281">
    <property type="component" value="Unassembled WGS sequence"/>
</dbReference>
<feature type="signal peptide" evidence="2">
    <location>
        <begin position="1"/>
        <end position="35"/>
    </location>
</feature>
<proteinExistence type="predicted"/>
<feature type="compositionally biased region" description="Pro residues" evidence="1">
    <location>
        <begin position="74"/>
        <end position="86"/>
    </location>
</feature>
<accession>A0A934X443</accession>
<reference evidence="3 4" key="1">
    <citation type="submission" date="2020-10" db="EMBL/GenBank/DDBJ databases">
        <title>Connecting structure to function with the recovery of over 1000 high-quality activated sludge metagenome-assembled genomes encoding full-length rRNA genes using long-read sequencing.</title>
        <authorList>
            <person name="Singleton C.M."/>
            <person name="Petriglieri F."/>
            <person name="Kristensen J.M."/>
            <person name="Kirkegaard R.H."/>
            <person name="Michaelsen T.Y."/>
            <person name="Andersen M.H."/>
            <person name="Karst S.M."/>
            <person name="Dueholm M.S."/>
            <person name="Nielsen P.H."/>
            <person name="Albertsen M."/>
        </authorList>
    </citation>
    <scope>NUCLEOTIDE SEQUENCE [LARGE SCALE GENOMIC DNA]</scope>
    <source>
        <strain evidence="3">AalE_18-Q3-R2-46_BAT3C.188</strain>
    </source>
</reference>
<gene>
    <name evidence="3" type="ORF">IPF40_04985</name>
</gene>
<sequence length="257" mass="26216">MTRLRGMVLIGGLVPLLSGCLVVSALNASNGPATAAPASIATIDPFATGAVPTATGATPSPSPSSTPSTSSSPSPEPSASPPPPALPAGAKWATVDSELVRFAVASAWVEIVPATMTTTASIPADVKAIAKALGISARELIDRFDDIEIAYVAAPVNRYATNLSVTVADVGSLPDDDWVKTTYSEGKVKVSGSERLATQVGDALRINGTVTVQGASIALTTFIVDVGRHCIVFEVAARKRADVDSAIARLASTLHEI</sequence>
<feature type="chain" id="PRO_5036837104" evidence="2">
    <location>
        <begin position="36"/>
        <end position="257"/>
    </location>
</feature>
<name>A0A934X443_9MICO</name>
<evidence type="ECO:0000256" key="1">
    <source>
        <dbReference type="SAM" id="MobiDB-lite"/>
    </source>
</evidence>
<organism evidence="3 4">
    <name type="scientific">Candidatus Phosphoribacter hodrii</name>
    <dbReference type="NCBI Taxonomy" id="2953743"/>
    <lineage>
        <taxon>Bacteria</taxon>
        <taxon>Bacillati</taxon>
        <taxon>Actinomycetota</taxon>
        <taxon>Actinomycetes</taxon>
        <taxon>Micrococcales</taxon>
        <taxon>Dermatophilaceae</taxon>
        <taxon>Candidatus Phosphoribacter</taxon>
    </lineage>
</organism>
<evidence type="ECO:0000313" key="4">
    <source>
        <dbReference type="Proteomes" id="UP000718281"/>
    </source>
</evidence>